<evidence type="ECO:0000259" key="4">
    <source>
        <dbReference type="Pfam" id="PF17764"/>
    </source>
</evidence>
<dbReference type="SUPFAM" id="SSF52540">
    <property type="entry name" value="P-loop containing nucleoside triphosphate hydrolases"/>
    <property type="match status" value="1"/>
</dbReference>
<dbReference type="GO" id="GO:0006302">
    <property type="term" value="P:double-strand break repair"/>
    <property type="evidence" value="ECO:0007669"/>
    <property type="project" value="TreeGrafter"/>
</dbReference>
<dbReference type="InterPro" id="IPR027417">
    <property type="entry name" value="P-loop_NTPase"/>
</dbReference>
<dbReference type="Gene3D" id="3.40.50.300">
    <property type="entry name" value="P-loop containing nucleotide triphosphate hydrolases"/>
    <property type="match status" value="1"/>
</dbReference>
<dbReference type="EMBL" id="CAFAAJ010000101">
    <property type="protein sequence ID" value="CAB4810926.1"/>
    <property type="molecule type" value="Genomic_DNA"/>
</dbReference>
<accession>A0A6J6YUX4</accession>
<dbReference type="GO" id="GO:0006310">
    <property type="term" value="P:DNA recombination"/>
    <property type="evidence" value="ECO:0007669"/>
    <property type="project" value="TreeGrafter"/>
</dbReference>
<dbReference type="Pfam" id="PF17764">
    <property type="entry name" value="PriA_3primeBD"/>
    <property type="match status" value="1"/>
</dbReference>
<evidence type="ECO:0000313" key="5">
    <source>
        <dbReference type="EMBL" id="CAB4810926.1"/>
    </source>
</evidence>
<dbReference type="PANTHER" id="PTHR30580:SF0">
    <property type="entry name" value="PRIMOSOMAL PROTEIN N"/>
    <property type="match status" value="1"/>
</dbReference>
<evidence type="ECO:0000256" key="3">
    <source>
        <dbReference type="ARBA" id="ARBA00023125"/>
    </source>
</evidence>
<keyword evidence="1" id="KW-0547">Nucleotide-binding</keyword>
<feature type="domain" description="Primosomal protein N' 3' DNA-binding" evidence="4">
    <location>
        <begin position="10"/>
        <end position="102"/>
    </location>
</feature>
<reference evidence="5" key="1">
    <citation type="submission" date="2020-05" db="EMBL/GenBank/DDBJ databases">
        <authorList>
            <person name="Chiriac C."/>
            <person name="Salcher M."/>
            <person name="Ghai R."/>
            <person name="Kavagutti S V."/>
        </authorList>
    </citation>
    <scope>NUCLEOTIDE SEQUENCE</scope>
</reference>
<dbReference type="GO" id="GO:0005524">
    <property type="term" value="F:ATP binding"/>
    <property type="evidence" value="ECO:0007669"/>
    <property type="project" value="UniProtKB-KW"/>
</dbReference>
<dbReference type="PANTHER" id="PTHR30580">
    <property type="entry name" value="PRIMOSOMAL PROTEIN N"/>
    <property type="match status" value="1"/>
</dbReference>
<evidence type="ECO:0000256" key="1">
    <source>
        <dbReference type="ARBA" id="ARBA00022741"/>
    </source>
</evidence>
<organism evidence="5">
    <name type="scientific">freshwater metagenome</name>
    <dbReference type="NCBI Taxonomy" id="449393"/>
    <lineage>
        <taxon>unclassified sequences</taxon>
        <taxon>metagenomes</taxon>
        <taxon>ecological metagenomes</taxon>
    </lineage>
</organism>
<keyword evidence="2" id="KW-0067">ATP-binding</keyword>
<protein>
    <submittedName>
        <fullName evidence="5">Unannotated protein</fullName>
    </submittedName>
</protein>
<dbReference type="InterPro" id="IPR041222">
    <property type="entry name" value="PriA_3primeBD"/>
</dbReference>
<gene>
    <name evidence="5" type="ORF">UFOPK3001_01540</name>
</gene>
<evidence type="ECO:0000256" key="2">
    <source>
        <dbReference type="ARBA" id="ARBA00022840"/>
    </source>
</evidence>
<dbReference type="Gene3D" id="3.40.1440.60">
    <property type="entry name" value="PriA, 3(prime) DNA-binding domain"/>
    <property type="match status" value="1"/>
</dbReference>
<dbReference type="GO" id="GO:0003677">
    <property type="term" value="F:DNA binding"/>
    <property type="evidence" value="ECO:0007669"/>
    <property type="project" value="UniProtKB-KW"/>
</dbReference>
<keyword evidence="3" id="KW-0238">DNA-binding</keyword>
<proteinExistence type="predicted"/>
<name>A0A6J6YUX4_9ZZZZ</name>
<dbReference type="GO" id="GO:0006270">
    <property type="term" value="P:DNA replication initiation"/>
    <property type="evidence" value="ECO:0007669"/>
    <property type="project" value="TreeGrafter"/>
</dbReference>
<dbReference type="AlphaFoldDB" id="A0A6J6YUX4"/>
<dbReference type="InterPro" id="IPR042115">
    <property type="entry name" value="PriA_3primeBD_sf"/>
</dbReference>
<dbReference type="GO" id="GO:0043138">
    <property type="term" value="F:3'-5' DNA helicase activity"/>
    <property type="evidence" value="ECO:0007669"/>
    <property type="project" value="TreeGrafter"/>
</dbReference>
<sequence>MTDGALIARVVPDVTGLDKQFDYVVPPELADAVRVGSIVRVPLGPRKVRAWVVELSATSDIENLKPVASWSGIGPDEAVIDLARWAAHRWAGRLRPFLLAASPAALVKKAVSSPPRTWDPAEQRVLDPLGGVIRLPPCADPLPTLLAACSSGPILVVQPDVDGAGLLAARLRGAGLRVAVTPRDWAAAAGGVDVVIGARAAVWSPCPGLAGIVVIDEHDESLQDERSPTWHARDVAVERARRAAVPCWLVSPTPTLEALAWAGSRASRPSRVEERTGWPFVAVVDRSVEELPLASPVSRALLEACRDPHQRVVCVLNTKGRSRRLVCRACRAQVTCAACHAGVSQARDATLHCSRCEATRPALCNACGSTRLAGIGIGIARLRDELAAAIRRPVVEVSADAADDAVASAPPDAVFLGTEAVLHRVRSASTVVFVDFDDELLAPRYRAAEEAMSLVVRAARLVGARASGGRVLLQTDLPRHEVVQAALHADPSRLVEPERERRLLLGLPPARALAAVSGTAASSWLQPCPLGLELSGPAQGRWLVRALTWDDLADGLQTLGPRPRGVRVEVDPHRV</sequence>